<keyword evidence="3 8" id="KW-0999">Mitochondrion inner membrane</keyword>
<comment type="pathway">
    <text evidence="8">Cofactor biosynthesis; ubiquinone biosynthesis.</text>
</comment>
<dbReference type="UniPathway" id="UPA00232"/>
<dbReference type="InterPro" id="IPR027540">
    <property type="entry name" value="Coq4_euk"/>
</dbReference>
<comment type="subcellular location">
    <subcellularLocation>
        <location evidence="8">Mitochondrion inner membrane</location>
        <topology evidence="8">Peripheral membrane protein</topology>
        <orientation evidence="8">Matrix side</orientation>
    </subcellularLocation>
</comment>
<comment type="cofactor">
    <cofactor evidence="8">
        <name>Zn(2+)</name>
        <dbReference type="ChEBI" id="CHEBI:29105"/>
    </cofactor>
</comment>
<name>A0A1Q3FJW8_CULTA</name>
<comment type="subunit">
    <text evidence="8">Component of a multi-subunit COQ enzyme complex.</text>
</comment>
<evidence type="ECO:0000256" key="9">
    <source>
        <dbReference type="SAM" id="MobiDB-lite"/>
    </source>
</evidence>
<keyword evidence="4 8" id="KW-0862">Zinc</keyword>
<dbReference type="AlphaFoldDB" id="A0A1Q3FJW8"/>
<evidence type="ECO:0000256" key="6">
    <source>
        <dbReference type="ARBA" id="ARBA00023136"/>
    </source>
</evidence>
<dbReference type="PANTHER" id="PTHR12922">
    <property type="entry name" value="UBIQUINONE BIOSYNTHESIS PROTEIN"/>
    <property type="match status" value="1"/>
</dbReference>
<comment type="catalytic activity">
    <reaction evidence="8">
        <text>a 4-hydroxy-3-methoxy-5-(all-trans-polyprenyl)benzoate + H(+) = a 2-methoxy-6-(all-trans-polyprenyl)phenol + CO2</text>
        <dbReference type="Rhea" id="RHEA:81179"/>
        <dbReference type="Rhea" id="RHEA-COMP:9551"/>
        <dbReference type="Rhea" id="RHEA-COMP:10931"/>
        <dbReference type="ChEBI" id="CHEBI:15378"/>
        <dbReference type="ChEBI" id="CHEBI:16526"/>
        <dbReference type="ChEBI" id="CHEBI:62731"/>
        <dbReference type="ChEBI" id="CHEBI:84443"/>
        <dbReference type="EC" id="4.1.1.130"/>
    </reaction>
</comment>
<evidence type="ECO:0000256" key="2">
    <source>
        <dbReference type="ARBA" id="ARBA00022723"/>
    </source>
</evidence>
<dbReference type="GO" id="GO:0120539">
    <property type="term" value="F:4-hydroxy-3-methoxy-5-polyprenylbenzoate decarboxylase activity"/>
    <property type="evidence" value="ECO:0007669"/>
    <property type="project" value="UniProtKB-EC"/>
</dbReference>
<evidence type="ECO:0000256" key="8">
    <source>
        <dbReference type="HAMAP-Rule" id="MF_03111"/>
    </source>
</evidence>
<comment type="similarity">
    <text evidence="8">Belongs to the COQ4 family.</text>
</comment>
<feature type="binding site" evidence="8">
    <location>
        <position position="191"/>
    </location>
    <ligand>
        <name>Zn(2+)</name>
        <dbReference type="ChEBI" id="CHEBI:29105"/>
    </ligand>
</feature>
<keyword evidence="6 8" id="KW-0472">Membrane</keyword>
<evidence type="ECO:0000256" key="3">
    <source>
        <dbReference type="ARBA" id="ARBA00022792"/>
    </source>
</evidence>
<organism evidence="10">
    <name type="scientific">Culex tarsalis</name>
    <name type="common">Encephalitis mosquito</name>
    <dbReference type="NCBI Taxonomy" id="7177"/>
    <lineage>
        <taxon>Eukaryota</taxon>
        <taxon>Metazoa</taxon>
        <taxon>Ecdysozoa</taxon>
        <taxon>Arthropoda</taxon>
        <taxon>Hexapoda</taxon>
        <taxon>Insecta</taxon>
        <taxon>Pterygota</taxon>
        <taxon>Neoptera</taxon>
        <taxon>Endopterygota</taxon>
        <taxon>Diptera</taxon>
        <taxon>Nematocera</taxon>
        <taxon>Culicoidea</taxon>
        <taxon>Culicidae</taxon>
        <taxon>Culicinae</taxon>
        <taxon>Culicini</taxon>
        <taxon>Culex</taxon>
        <taxon>Culex</taxon>
    </lineage>
</organism>
<protein>
    <recommendedName>
        <fullName evidence="8">Ubiquinone biosynthesis protein COQ4 homolog, mitochondrial</fullName>
    </recommendedName>
    <alternativeName>
        <fullName evidence="8">4-hydroxy-3-methoxy-5-polyprenylbenzoate decarboxylase</fullName>
        <ecNumber evidence="8">4.1.1.130</ecNumber>
    </alternativeName>
    <alternativeName>
        <fullName evidence="8">Coenzyme Q biosynthesis protein 4 homolog</fullName>
    </alternativeName>
</protein>
<evidence type="ECO:0000256" key="5">
    <source>
        <dbReference type="ARBA" id="ARBA00023128"/>
    </source>
</evidence>
<proteinExistence type="inferred from homology"/>
<comment type="function">
    <text evidence="8">Lyase that catalyzes the C1-decarboxylation of 4-hydroxy-3-methoxy-5-(all-trans-polyprenyl)benzoic acid into 2-methoxy-6-(all-trans-polyprenyl)phenol during ubiquinone biosynthesis.</text>
</comment>
<evidence type="ECO:0000256" key="1">
    <source>
        <dbReference type="ARBA" id="ARBA00022688"/>
    </source>
</evidence>
<dbReference type="EMBL" id="GFDL01007230">
    <property type="protein sequence ID" value="JAV27815.1"/>
    <property type="molecule type" value="Transcribed_RNA"/>
</dbReference>
<evidence type="ECO:0000313" key="10">
    <source>
        <dbReference type="EMBL" id="JAV27815.1"/>
    </source>
</evidence>
<keyword evidence="7 8" id="KW-0456">Lyase</keyword>
<keyword evidence="2 8" id="KW-0479">Metal-binding</keyword>
<feature type="region of interest" description="Disordered" evidence="9">
    <location>
        <begin position="21"/>
        <end position="41"/>
    </location>
</feature>
<reference evidence="10" key="1">
    <citation type="submission" date="2017-01" db="EMBL/GenBank/DDBJ databases">
        <title>A deep insight into the sialotranscriptome of adult male and female Cluex tarsalis mosquitoes.</title>
        <authorList>
            <person name="Ribeiro J.M."/>
            <person name="Moreira F."/>
            <person name="Bernard K.A."/>
            <person name="Calvo E."/>
        </authorList>
    </citation>
    <scope>NUCLEOTIDE SEQUENCE</scope>
    <source>
        <strain evidence="10">Kern County</strain>
        <tissue evidence="10">Salivary glands</tissue>
    </source>
</reference>
<feature type="binding site" evidence="8">
    <location>
        <position position="176"/>
    </location>
    <ligand>
        <name>Zn(2+)</name>
        <dbReference type="ChEBI" id="CHEBI:29105"/>
    </ligand>
</feature>
<dbReference type="PANTHER" id="PTHR12922:SF7">
    <property type="entry name" value="UBIQUINONE BIOSYNTHESIS PROTEIN COQ4 HOMOLOG, MITOCHONDRIAL"/>
    <property type="match status" value="1"/>
</dbReference>
<dbReference type="HAMAP" id="MF_03111">
    <property type="entry name" value="Coq4"/>
    <property type="match status" value="1"/>
</dbReference>
<sequence length="272" mass="30995">MLLCRGHAVRLGRTIKRTLTTTISQNDPTTTSEAPLTAPPPADAFTEEFLRNQIKVTDLQRAILGFGSSLAALVNPRRHDMIACLGETTGVPALEAIRRQMLSSDEGRQILADRPRINTRTVDMAALKALPESSFGHQYVQFLEKHDITPDSRAEVRFMDDPELAYVMTRYREVHDLVHTVLGMPTNMLGEVAVKWVEALNTGLPMCYGGAVFGAFRLRPKQRQNYLRHYLPWALRMGMQVHPLMNVYWEKRWEQNMAQLRQELNIEELVIV</sequence>
<evidence type="ECO:0000256" key="7">
    <source>
        <dbReference type="ARBA" id="ARBA00023239"/>
    </source>
</evidence>
<feature type="compositionally biased region" description="Polar residues" evidence="9">
    <location>
        <begin position="21"/>
        <end position="34"/>
    </location>
</feature>
<dbReference type="GO" id="GO:0008270">
    <property type="term" value="F:zinc ion binding"/>
    <property type="evidence" value="ECO:0007669"/>
    <property type="project" value="UniProtKB-UniRule"/>
</dbReference>
<dbReference type="InterPro" id="IPR007715">
    <property type="entry name" value="Coq4"/>
</dbReference>
<keyword evidence="10" id="KW-0830">Ubiquinone</keyword>
<keyword evidence="1 8" id="KW-0831">Ubiquinone biosynthesis</keyword>
<keyword evidence="5 8" id="KW-0496">Mitochondrion</keyword>
<accession>A0A1Q3FJW8</accession>
<evidence type="ECO:0000256" key="4">
    <source>
        <dbReference type="ARBA" id="ARBA00022833"/>
    </source>
</evidence>
<feature type="binding site" evidence="8">
    <location>
        <position position="179"/>
    </location>
    <ligand>
        <name>Zn(2+)</name>
        <dbReference type="ChEBI" id="CHEBI:29105"/>
    </ligand>
</feature>
<dbReference type="Pfam" id="PF05019">
    <property type="entry name" value="Coq4"/>
    <property type="match status" value="1"/>
</dbReference>
<dbReference type="EC" id="4.1.1.130" evidence="8"/>
<feature type="binding site" evidence="8">
    <location>
        <position position="175"/>
    </location>
    <ligand>
        <name>Zn(2+)</name>
        <dbReference type="ChEBI" id="CHEBI:29105"/>
    </ligand>
</feature>
<dbReference type="GO" id="GO:0031314">
    <property type="term" value="C:extrinsic component of mitochondrial inner membrane"/>
    <property type="evidence" value="ECO:0007669"/>
    <property type="project" value="UniProtKB-UniRule"/>
</dbReference>